<dbReference type="Pfam" id="PF13609">
    <property type="entry name" value="Porin_4"/>
    <property type="match status" value="1"/>
</dbReference>
<feature type="domain" description="Porin" evidence="2">
    <location>
        <begin position="45"/>
        <end position="192"/>
    </location>
</feature>
<evidence type="ECO:0000259" key="2">
    <source>
        <dbReference type="Pfam" id="PF13609"/>
    </source>
</evidence>
<proteinExistence type="predicted"/>
<dbReference type="SUPFAM" id="SSF56935">
    <property type="entry name" value="Porins"/>
    <property type="match status" value="1"/>
</dbReference>
<protein>
    <recommendedName>
        <fullName evidence="2">Porin domain-containing protein</fullName>
    </recommendedName>
</protein>
<organism evidence="3 4">
    <name type="scientific">Phaeobacter gallaeciensis</name>
    <dbReference type="NCBI Taxonomy" id="60890"/>
    <lineage>
        <taxon>Bacteria</taxon>
        <taxon>Pseudomonadati</taxon>
        <taxon>Pseudomonadota</taxon>
        <taxon>Alphaproteobacteria</taxon>
        <taxon>Rhodobacterales</taxon>
        <taxon>Roseobacteraceae</taxon>
        <taxon>Phaeobacter</taxon>
    </lineage>
</organism>
<dbReference type="GO" id="GO:0015288">
    <property type="term" value="F:porin activity"/>
    <property type="evidence" value="ECO:0007669"/>
    <property type="project" value="InterPro"/>
</dbReference>
<dbReference type="AlphaFoldDB" id="A0A366WM09"/>
<dbReference type="InterPro" id="IPR033900">
    <property type="entry name" value="Gram_neg_porin_domain"/>
</dbReference>
<name>A0A366WM09_9RHOB</name>
<dbReference type="Gene3D" id="2.40.160.10">
    <property type="entry name" value="Porin"/>
    <property type="match status" value="1"/>
</dbReference>
<dbReference type="Proteomes" id="UP000252706">
    <property type="component" value="Unassembled WGS sequence"/>
</dbReference>
<dbReference type="RefSeq" id="WP_113825851.1">
    <property type="nucleotide sequence ID" value="NZ_QOCE01000053.1"/>
</dbReference>
<keyword evidence="1" id="KW-0732">Signal</keyword>
<dbReference type="GO" id="GO:0016020">
    <property type="term" value="C:membrane"/>
    <property type="evidence" value="ECO:0007669"/>
    <property type="project" value="InterPro"/>
</dbReference>
<comment type="caution">
    <text evidence="3">The sequence shown here is derived from an EMBL/GenBank/DDBJ whole genome shotgun (WGS) entry which is preliminary data.</text>
</comment>
<dbReference type="OrthoDB" id="7686946at2"/>
<accession>A0A366WM09</accession>
<gene>
    <name evidence="3" type="ORF">DS909_22625</name>
</gene>
<evidence type="ECO:0000256" key="1">
    <source>
        <dbReference type="SAM" id="SignalP"/>
    </source>
</evidence>
<evidence type="ECO:0000313" key="3">
    <source>
        <dbReference type="EMBL" id="RBW49679.1"/>
    </source>
</evidence>
<dbReference type="InterPro" id="IPR023614">
    <property type="entry name" value="Porin_dom_sf"/>
</dbReference>
<dbReference type="EMBL" id="QOCE01000053">
    <property type="protein sequence ID" value="RBW49679.1"/>
    <property type="molecule type" value="Genomic_DNA"/>
</dbReference>
<feature type="chain" id="PRO_5016611379" description="Porin domain-containing protein" evidence="1">
    <location>
        <begin position="22"/>
        <end position="236"/>
    </location>
</feature>
<reference evidence="3 4" key="1">
    <citation type="submission" date="2018-07" db="EMBL/GenBank/DDBJ databases">
        <title>Modular assembly of carbohydrate-degrading microbial communities in the ocean.</title>
        <authorList>
            <person name="Enke T.N."/>
            <person name="Datta M.S."/>
            <person name="Schwartzman J.A."/>
            <person name="Cermak N."/>
            <person name="Schmitz D.A."/>
            <person name="Barrere J."/>
            <person name="Cordero O.X."/>
        </authorList>
    </citation>
    <scope>NUCLEOTIDE SEQUENCE [LARGE SCALE GENOMIC DNA]</scope>
    <source>
        <strain evidence="3 4">C3M10</strain>
    </source>
</reference>
<evidence type="ECO:0000313" key="4">
    <source>
        <dbReference type="Proteomes" id="UP000252706"/>
    </source>
</evidence>
<feature type="signal peptide" evidence="1">
    <location>
        <begin position="1"/>
        <end position="21"/>
    </location>
</feature>
<sequence>MKMRAVAAMLVAGLMPQGLGAVELTGANVDVSHYQFTNNSKGTRQALRGSFEVGFGDAVATQVDLGYYKFGQSNTSANAATVHGIYKFNYDGAIGAFWGTENEPSLDRNFYGLEATYDFANVGVEGYFSRGKVNGQNATMLGGVIDSDVGDRINLRASVDWLDNNNGANMTRLAIGADYDFGSGVSLYGEFGGGNARVSNSSSNDAFVGIGLKFNLGEKPGTTFDRRAIIDRLPGL</sequence>